<dbReference type="SUPFAM" id="SSF103378">
    <property type="entry name" value="2-methylcitrate dehydratase PrpD"/>
    <property type="match status" value="1"/>
</dbReference>
<name>A0A160V9M0_9ZZZZ</name>
<dbReference type="AlphaFoldDB" id="A0A160V9M0"/>
<accession>A0A160V9M0</accession>
<protein>
    <submittedName>
        <fullName evidence="4">Immune-responsive protein 1</fullName>
    </submittedName>
</protein>
<dbReference type="EMBL" id="FAXA01000310">
    <property type="protein sequence ID" value="CUV02776.1"/>
    <property type="molecule type" value="Genomic_DNA"/>
</dbReference>
<dbReference type="Gene3D" id="3.30.1330.120">
    <property type="entry name" value="2-methylcitrate dehydratase PrpD"/>
    <property type="match status" value="1"/>
</dbReference>
<dbReference type="InterPro" id="IPR045337">
    <property type="entry name" value="MmgE_PrpD_C"/>
</dbReference>
<dbReference type="InterPro" id="IPR042183">
    <property type="entry name" value="MmgE/PrpD_sf_1"/>
</dbReference>
<dbReference type="Pfam" id="PF03972">
    <property type="entry name" value="MmgE_PrpD_N"/>
    <property type="match status" value="1"/>
</dbReference>
<comment type="similarity">
    <text evidence="1">Belongs to the PrpD family.</text>
</comment>
<dbReference type="Gene3D" id="1.10.4100.10">
    <property type="entry name" value="2-methylcitrate dehydratase PrpD"/>
    <property type="match status" value="1"/>
</dbReference>
<proteinExistence type="inferred from homology"/>
<dbReference type="Pfam" id="PF19305">
    <property type="entry name" value="MmgE_PrpD_C"/>
    <property type="match status" value="1"/>
</dbReference>
<gene>
    <name evidence="4" type="ORF">MGWOODY_Clf2378</name>
</gene>
<reference evidence="4" key="1">
    <citation type="submission" date="2015-10" db="EMBL/GenBank/DDBJ databases">
        <authorList>
            <person name="Gilbert D.G."/>
        </authorList>
    </citation>
    <scope>NUCLEOTIDE SEQUENCE</scope>
</reference>
<dbReference type="GO" id="GO:0016829">
    <property type="term" value="F:lyase activity"/>
    <property type="evidence" value="ECO:0007669"/>
    <property type="project" value="InterPro"/>
</dbReference>
<organism evidence="4">
    <name type="scientific">hydrothermal vent metagenome</name>
    <dbReference type="NCBI Taxonomy" id="652676"/>
    <lineage>
        <taxon>unclassified sequences</taxon>
        <taxon>metagenomes</taxon>
        <taxon>ecological metagenomes</taxon>
    </lineage>
</organism>
<feature type="domain" description="MmgE/PrpD N-terminal" evidence="2">
    <location>
        <begin position="18"/>
        <end position="255"/>
    </location>
</feature>
<evidence type="ECO:0000256" key="1">
    <source>
        <dbReference type="ARBA" id="ARBA00006174"/>
    </source>
</evidence>
<dbReference type="PANTHER" id="PTHR16943">
    <property type="entry name" value="2-METHYLCITRATE DEHYDRATASE-RELATED"/>
    <property type="match status" value="1"/>
</dbReference>
<dbReference type="PANTHER" id="PTHR16943:SF8">
    <property type="entry name" value="2-METHYLCITRATE DEHYDRATASE"/>
    <property type="match status" value="1"/>
</dbReference>
<sequence>MTSSSPGNPGPNDAINALVRNVVKTRYEDLSEGAVDATKTFVLDAFGVAIVGTLAPGVPETLGLLGEWGGKAESTVLVSGERLPAPSSAMMNSFLMHNQEFDPVHDLAVVHAFTTVLPVALAVAEAQGGVTGRELLTAVALGVDVACSIGISSRSPMTHFRPGTLGAFGAVAAAGKISGLDRATLTHAMGIVYSQICGTLQPHTEGVQVNSMQTGFNARAAVTAISLADRGIQGPTEVLEGRYGYFPLFEGKYDVEDVLANLGSVWQVEQIGHKPFPCGRLTHGAAEAALILKERYGFMAEDVDEVEVLVPPLPYRLVGRPLDEGTPSPQYAKLCIPYVAAVALFRGTVFITDFWEERLKDPEVRELASRITAVEDRTIMDQNVMVPQRMRIRLKAGAEHELTLDQLLGHPDKPLSRDQHLEKFHACWAAGAGHLPYSNRDRLAELVDGLEDAPSVEEIIRLLVP</sequence>
<evidence type="ECO:0000313" key="4">
    <source>
        <dbReference type="EMBL" id="CUV02776.1"/>
    </source>
</evidence>
<dbReference type="InterPro" id="IPR042188">
    <property type="entry name" value="MmgE/PrpD_sf_2"/>
</dbReference>
<evidence type="ECO:0000259" key="2">
    <source>
        <dbReference type="Pfam" id="PF03972"/>
    </source>
</evidence>
<feature type="domain" description="MmgE/PrpD C-terminal" evidence="3">
    <location>
        <begin position="276"/>
        <end position="447"/>
    </location>
</feature>
<dbReference type="InterPro" id="IPR045336">
    <property type="entry name" value="MmgE_PrpD_N"/>
</dbReference>
<dbReference type="InterPro" id="IPR036148">
    <property type="entry name" value="MmgE/PrpD_sf"/>
</dbReference>
<evidence type="ECO:0000259" key="3">
    <source>
        <dbReference type="Pfam" id="PF19305"/>
    </source>
</evidence>
<dbReference type="InterPro" id="IPR005656">
    <property type="entry name" value="MmgE_PrpD"/>
</dbReference>